<name>A0A518GVG5_9BACT</name>
<evidence type="ECO:0000256" key="1">
    <source>
        <dbReference type="SAM" id="SignalP"/>
    </source>
</evidence>
<protein>
    <recommendedName>
        <fullName evidence="4">Outer membrane efflux protein</fullName>
    </recommendedName>
</protein>
<dbReference type="AlphaFoldDB" id="A0A518GVG5"/>
<accession>A0A518GVG5</accession>
<keyword evidence="3" id="KW-1185">Reference proteome</keyword>
<dbReference type="OrthoDB" id="255043at2"/>
<dbReference type="KEGG" id="tpla:ElP_04170"/>
<gene>
    <name evidence="2" type="ORF">ElP_04170</name>
</gene>
<feature type="signal peptide" evidence="1">
    <location>
        <begin position="1"/>
        <end position="25"/>
    </location>
</feature>
<dbReference type="EMBL" id="CP036426">
    <property type="protein sequence ID" value="QDV32583.1"/>
    <property type="molecule type" value="Genomic_DNA"/>
</dbReference>
<keyword evidence="1" id="KW-0732">Signal</keyword>
<feature type="chain" id="PRO_5021965798" description="Outer membrane efflux protein" evidence="1">
    <location>
        <begin position="26"/>
        <end position="384"/>
    </location>
</feature>
<organism evidence="2 3">
    <name type="scientific">Tautonia plasticadhaerens</name>
    <dbReference type="NCBI Taxonomy" id="2527974"/>
    <lineage>
        <taxon>Bacteria</taxon>
        <taxon>Pseudomonadati</taxon>
        <taxon>Planctomycetota</taxon>
        <taxon>Planctomycetia</taxon>
        <taxon>Isosphaerales</taxon>
        <taxon>Isosphaeraceae</taxon>
        <taxon>Tautonia</taxon>
    </lineage>
</organism>
<dbReference type="RefSeq" id="WP_145266784.1">
    <property type="nucleotide sequence ID" value="NZ_CP036426.1"/>
</dbReference>
<proteinExistence type="predicted"/>
<dbReference type="Proteomes" id="UP000317835">
    <property type="component" value="Chromosome"/>
</dbReference>
<sequence length="384" mass="41746" precursor="true">MPIASNLVPMFLVAALATVAWPGSAASQPLLDGVGGGFGNQGFGGGGFGNQGFGGGGFGSDMGLAAGSTVQGDVGRGLGVYNAGLGQFFSGLGQFNLETAKANAVETARAATLNEYLYRSRLVARERYARKVAAERERNRERREAVADRINTRPNERDIMDGAALNRILEDLSGYRIAPSILRSRAQALPVELIQGVPYHYPSIGGVISLGRMLPEPEDWPVLLRGEPLASRRLAYDRAVQDALLLARHGRLGLEDIRGIREAIRSLRSGMPRVEPGAEQAAFYQAQVFLNQLETSARTLQAAATTVAIAELDGFHGTTVFELVDFMERFGLRFAPARTPEERELYGTLYFVLSEQRNELNDVLEPIESSMLIDRIQPVPEEPR</sequence>
<evidence type="ECO:0000313" key="2">
    <source>
        <dbReference type="EMBL" id="QDV32583.1"/>
    </source>
</evidence>
<evidence type="ECO:0000313" key="3">
    <source>
        <dbReference type="Proteomes" id="UP000317835"/>
    </source>
</evidence>
<evidence type="ECO:0008006" key="4">
    <source>
        <dbReference type="Google" id="ProtNLM"/>
    </source>
</evidence>
<reference evidence="2 3" key="1">
    <citation type="submission" date="2019-02" db="EMBL/GenBank/DDBJ databases">
        <title>Deep-cultivation of Planctomycetes and their phenomic and genomic characterization uncovers novel biology.</title>
        <authorList>
            <person name="Wiegand S."/>
            <person name="Jogler M."/>
            <person name="Boedeker C."/>
            <person name="Pinto D."/>
            <person name="Vollmers J."/>
            <person name="Rivas-Marin E."/>
            <person name="Kohn T."/>
            <person name="Peeters S.H."/>
            <person name="Heuer A."/>
            <person name="Rast P."/>
            <person name="Oberbeckmann S."/>
            <person name="Bunk B."/>
            <person name="Jeske O."/>
            <person name="Meyerdierks A."/>
            <person name="Storesund J.E."/>
            <person name="Kallscheuer N."/>
            <person name="Luecker S."/>
            <person name="Lage O.M."/>
            <person name="Pohl T."/>
            <person name="Merkel B.J."/>
            <person name="Hornburger P."/>
            <person name="Mueller R.-W."/>
            <person name="Bruemmer F."/>
            <person name="Labrenz M."/>
            <person name="Spormann A.M."/>
            <person name="Op den Camp H."/>
            <person name="Overmann J."/>
            <person name="Amann R."/>
            <person name="Jetten M.S.M."/>
            <person name="Mascher T."/>
            <person name="Medema M.H."/>
            <person name="Devos D.P."/>
            <person name="Kaster A.-K."/>
            <person name="Ovreas L."/>
            <person name="Rohde M."/>
            <person name="Galperin M.Y."/>
            <person name="Jogler C."/>
        </authorList>
    </citation>
    <scope>NUCLEOTIDE SEQUENCE [LARGE SCALE GENOMIC DNA]</scope>
    <source>
        <strain evidence="2 3">ElP</strain>
    </source>
</reference>